<dbReference type="EMBL" id="OU895878">
    <property type="protein sequence ID" value="CAG9803870.1"/>
    <property type="molecule type" value="Genomic_DNA"/>
</dbReference>
<proteinExistence type="predicted"/>
<dbReference type="SMART" id="SM00695">
    <property type="entry name" value="DUSP"/>
    <property type="match status" value="1"/>
</dbReference>
<dbReference type="InterPro" id="IPR018247">
    <property type="entry name" value="EF_Hand_1_Ca_BS"/>
</dbReference>
<dbReference type="InterPro" id="IPR057368">
    <property type="entry name" value="USP32_N"/>
</dbReference>
<dbReference type="PROSITE" id="PS50222">
    <property type="entry name" value="EF_HAND_2"/>
    <property type="match status" value="2"/>
</dbReference>
<keyword evidence="3" id="KW-0106">Calcium</keyword>
<dbReference type="GO" id="GO:0005509">
    <property type="term" value="F:calcium ion binding"/>
    <property type="evidence" value="ECO:0007669"/>
    <property type="project" value="InterPro"/>
</dbReference>
<dbReference type="PROSITE" id="PS00972">
    <property type="entry name" value="USP_1"/>
    <property type="match status" value="1"/>
</dbReference>
<dbReference type="PROSITE" id="PS00973">
    <property type="entry name" value="USP_2"/>
    <property type="match status" value="1"/>
</dbReference>
<evidence type="ECO:0000313" key="9">
    <source>
        <dbReference type="Proteomes" id="UP001153620"/>
    </source>
</evidence>
<sequence>MGGQNSKSSVISYEEAVKRISEFEIRRIKEAFRKAATGSNGNFLSKNAFIDEVLCYHTPEKLADWIYYACGGTSKGINFKDLISALVLLTKGNQDEKIRFLWTLYSNDSNQLIIKNDFFKILQNEITYQNRERNSQNENHLTINTLSLFGNSLTSVTFDQFRSWILMHKDATIFSKWLLLDSSISLTSNNEAPTFYQSLAGVTHLEEKDICDLEKRFWQLKSFSLNGQLDLELLSQLLSPLFPTAAINGLFAAFDENCDGHIDFKELCCGISQSTRSPDVERIKFCFKVFDFDRDNTLNNSELEHMINVILDITAKCTMNVLKNVTFEKVLSDVKEFVGRNEKWCNTNQISESLAISQEDFLMWCVQSEINITQPLTDLLFEICHVIFGLRPQCKHLELCIVKGWLSREKLHGYEIGQFWYLVSADWWQKWLLYTTSNTQSTTVSPCSYCKSITTRPAIEYEYDESWNTSNLSESLNNSTDIGDSLSLSSGSSSTSLTRGSPGIIENMPLLAMNPYKHVPSLTGEGGKLKKEIPLVQHRDFELLPEKLYKALKSWYESTLDLPRQVIKPSSTEVLEIELYPVNLKIFKHQQPQQNSNQTSNHTNTWNTISSGYGALATSGYSSVSSQSNSTPKKYLAYLAAFSRLATVRQVTEFLCIRLKLKPDTVRIWHIPQNIDASYVLLEDETLSLEELGITDDNQILLELRNKDLTWPEEIQYLKISQNQTLVQDRRGTVASVQSFYALGVCGLHNLGNTCFMNAALQVLFNTKPLTEYFKQNLHLFELNIHNKMSTKGHLTMRYAELLKEILSAQTRSIAPIKFRFSVSKFAPQFTNGMQHDSQELLAWLLDTLHEDLNRVTEKPYIEIKDSNGRSDQLVAKEAYDAFLKRNNSVIVDLFYGQMKSKVACLTCNTESVRFEPFSLLSLPLPLENFVLCEVLLTKLNGEFPTKYAAKLNSDCKYWDLKNHLSELSNLEAASILICQVDSSQIKYIFTNDQKIISSSALNLYAYELPKIQEVEKTVVEKEVVGNNLKDIQRQKENGSSSKMNGNSTDNKKSQDNEKSVKVSRCFGTNSCMPTNLLCFKHSIDILGTSPMNSFMTPPNDIYDMNVISSTESIIAEKSTTLLNEQMNAVPTSKINTFENEEDNTSLSSFRDKQNFKCYDFQCNYLIALHRKFTRQDTYFLSYHKTKPSLFGVPLLVPFTNDMKNRDLYFNVWVQVSKFLSPLPKAPRDQFNHAEDCDDSMGYDFPFILSTVNENGLVCALCPWEKFCRGCNIPCNDQKLLEEIHHFNDAYNPSAREIQNSLQKIIVQKLIYIAIDWDTSALHLRYQSTREKVFNEHESVAINRKLLAEPVDLNNCLRAFTSEEKLDENIHCSHCKSKQPATKKLQLWKLPPILIIHLKRFNLVNNKWVKSQKVVNFPLDNFDPTLFLASIPQETIFRHRELHELKAKNIKNVDCNEEIKEFDLENDIPNPNKTDCDKTSKTDAQEENEGINELCSSKDINRGFKPARQRLISTSLTKTPVVDHELIDYNNHKLTENSDPFDLKYKLYAVISHSGMLSGGHYISYASNANNKSWYCFNDSSCREISSTTPNIDPSSAYLLFYERKNLDYLPYLPKIENKQPLLNHHSELLEENDNDLKKMCVLS</sequence>
<evidence type="ECO:0000259" key="6">
    <source>
        <dbReference type="PROSITE" id="PS50235"/>
    </source>
</evidence>
<dbReference type="Pfam" id="PF00443">
    <property type="entry name" value="UCH"/>
    <property type="match status" value="1"/>
</dbReference>
<feature type="compositionally biased region" description="Basic and acidic residues" evidence="4">
    <location>
        <begin position="1050"/>
        <end position="1059"/>
    </location>
</feature>
<comment type="catalytic activity">
    <reaction evidence="1">
        <text>Thiol-dependent hydrolysis of ester, thioester, amide, peptide and isopeptide bonds formed by the C-terminal Gly of ubiquitin (a 76-residue protein attached to proteins as an intracellular targeting signal).</text>
        <dbReference type="EC" id="3.4.19.12"/>
    </reaction>
</comment>
<dbReference type="SMART" id="SM00054">
    <property type="entry name" value="EFh"/>
    <property type="match status" value="2"/>
</dbReference>
<dbReference type="SUPFAM" id="SSF143791">
    <property type="entry name" value="DUSP-like"/>
    <property type="match status" value="1"/>
</dbReference>
<dbReference type="InterPro" id="IPR011992">
    <property type="entry name" value="EF-hand-dom_pair"/>
</dbReference>
<dbReference type="CDD" id="cd00051">
    <property type="entry name" value="EFh"/>
    <property type="match status" value="1"/>
</dbReference>
<dbReference type="Pfam" id="PF06337">
    <property type="entry name" value="DUSP"/>
    <property type="match status" value="1"/>
</dbReference>
<feature type="domain" description="USP" evidence="6">
    <location>
        <begin position="746"/>
        <end position="1605"/>
    </location>
</feature>
<dbReference type="InterPro" id="IPR001394">
    <property type="entry name" value="Peptidase_C19_UCH"/>
</dbReference>
<feature type="region of interest" description="Disordered" evidence="4">
    <location>
        <begin position="1030"/>
        <end position="1059"/>
    </location>
</feature>
<evidence type="ECO:0000256" key="4">
    <source>
        <dbReference type="SAM" id="MobiDB-lite"/>
    </source>
</evidence>
<feature type="region of interest" description="Disordered" evidence="4">
    <location>
        <begin position="1466"/>
        <end position="1489"/>
    </location>
</feature>
<dbReference type="PROSITE" id="PS00018">
    <property type="entry name" value="EF_HAND_1"/>
    <property type="match status" value="2"/>
</dbReference>
<dbReference type="InterPro" id="IPR006615">
    <property type="entry name" value="Pept_C19_DUSP"/>
</dbReference>
<dbReference type="Gene3D" id="1.10.238.10">
    <property type="entry name" value="EF-hand"/>
    <property type="match status" value="2"/>
</dbReference>
<dbReference type="PROSITE" id="PS50235">
    <property type="entry name" value="USP_3"/>
    <property type="match status" value="1"/>
</dbReference>
<dbReference type="Gene3D" id="3.90.70.10">
    <property type="entry name" value="Cysteine proteinases"/>
    <property type="match status" value="2"/>
</dbReference>
<dbReference type="Proteomes" id="UP001153620">
    <property type="component" value="Chromosome 2"/>
</dbReference>
<evidence type="ECO:0000256" key="3">
    <source>
        <dbReference type="ARBA" id="ARBA00022837"/>
    </source>
</evidence>
<dbReference type="InterPro" id="IPR050185">
    <property type="entry name" value="Ub_carboxyl-term_hydrolase"/>
</dbReference>
<feature type="domain" description="EF-hand" evidence="5">
    <location>
        <begin position="278"/>
        <end position="313"/>
    </location>
</feature>
<dbReference type="GO" id="GO:0005794">
    <property type="term" value="C:Golgi apparatus"/>
    <property type="evidence" value="ECO:0007669"/>
    <property type="project" value="TreeGrafter"/>
</dbReference>
<dbReference type="InterPro" id="IPR028889">
    <property type="entry name" value="USP"/>
</dbReference>
<evidence type="ECO:0000256" key="1">
    <source>
        <dbReference type="ARBA" id="ARBA00000707"/>
    </source>
</evidence>
<reference evidence="8" key="2">
    <citation type="submission" date="2022-10" db="EMBL/GenBank/DDBJ databases">
        <authorList>
            <consortium name="ENA_rothamsted_submissions"/>
            <consortium name="culmorum"/>
            <person name="King R."/>
        </authorList>
    </citation>
    <scope>NUCLEOTIDE SEQUENCE</scope>
</reference>
<reference evidence="8" key="1">
    <citation type="submission" date="2022-01" db="EMBL/GenBank/DDBJ databases">
        <authorList>
            <person name="King R."/>
        </authorList>
    </citation>
    <scope>NUCLEOTIDE SEQUENCE</scope>
</reference>
<gene>
    <name evidence="8" type="ORF">CHIRRI_LOCUS6766</name>
</gene>
<dbReference type="OrthoDB" id="265776at2759"/>
<feature type="compositionally biased region" description="Polar residues" evidence="4">
    <location>
        <begin position="1038"/>
        <end position="1049"/>
    </location>
</feature>
<evidence type="ECO:0000313" key="8">
    <source>
        <dbReference type="EMBL" id="CAG9803870.1"/>
    </source>
</evidence>
<dbReference type="InterPro" id="IPR002048">
    <property type="entry name" value="EF_hand_dom"/>
</dbReference>
<dbReference type="InterPro" id="IPR038765">
    <property type="entry name" value="Papain-like_cys_pep_sf"/>
</dbReference>
<feature type="domain" description="EF-hand" evidence="5">
    <location>
        <begin position="242"/>
        <end position="277"/>
    </location>
</feature>
<dbReference type="EC" id="3.4.19.12" evidence="2"/>
<feature type="compositionally biased region" description="Basic and acidic residues" evidence="4">
    <location>
        <begin position="1474"/>
        <end position="1484"/>
    </location>
</feature>
<dbReference type="PROSITE" id="PS51283">
    <property type="entry name" value="DUSP"/>
    <property type="match status" value="1"/>
</dbReference>
<dbReference type="SUPFAM" id="SSF47473">
    <property type="entry name" value="EF-hand"/>
    <property type="match status" value="2"/>
</dbReference>
<evidence type="ECO:0000259" key="7">
    <source>
        <dbReference type="PROSITE" id="PS51283"/>
    </source>
</evidence>
<protein>
    <recommendedName>
        <fullName evidence="2">ubiquitinyl hydrolase 1</fullName>
        <ecNumber evidence="2">3.4.19.12</ecNumber>
    </recommendedName>
</protein>
<dbReference type="PANTHER" id="PTHR21646:SF76">
    <property type="entry name" value="UBIQUITIN CARBOXYL-TERMINAL HYDROLASE 32"/>
    <property type="match status" value="1"/>
</dbReference>
<feature type="domain" description="DUSP" evidence="7">
    <location>
        <begin position="393"/>
        <end position="567"/>
    </location>
</feature>
<dbReference type="Gene3D" id="3.30.2230.10">
    <property type="entry name" value="DUSP-like"/>
    <property type="match status" value="1"/>
</dbReference>
<accession>A0A9N9RUR6</accession>
<dbReference type="GO" id="GO:0004843">
    <property type="term" value="F:cysteine-type deubiquitinase activity"/>
    <property type="evidence" value="ECO:0007669"/>
    <property type="project" value="UniProtKB-EC"/>
</dbReference>
<dbReference type="Pfam" id="PF25265">
    <property type="entry name" value="USP32_N"/>
    <property type="match status" value="1"/>
</dbReference>
<name>A0A9N9RUR6_9DIPT</name>
<dbReference type="InterPro" id="IPR035927">
    <property type="entry name" value="DUSP-like_sf"/>
</dbReference>
<dbReference type="GO" id="GO:0016579">
    <property type="term" value="P:protein deubiquitination"/>
    <property type="evidence" value="ECO:0007669"/>
    <property type="project" value="InterPro"/>
</dbReference>
<dbReference type="SUPFAM" id="SSF54001">
    <property type="entry name" value="Cysteine proteinases"/>
    <property type="match status" value="1"/>
</dbReference>
<dbReference type="PANTHER" id="PTHR21646">
    <property type="entry name" value="UBIQUITIN CARBOXYL-TERMINAL HYDROLASE"/>
    <property type="match status" value="1"/>
</dbReference>
<organism evidence="8 9">
    <name type="scientific">Chironomus riparius</name>
    <dbReference type="NCBI Taxonomy" id="315576"/>
    <lineage>
        <taxon>Eukaryota</taxon>
        <taxon>Metazoa</taxon>
        <taxon>Ecdysozoa</taxon>
        <taxon>Arthropoda</taxon>
        <taxon>Hexapoda</taxon>
        <taxon>Insecta</taxon>
        <taxon>Pterygota</taxon>
        <taxon>Neoptera</taxon>
        <taxon>Endopterygota</taxon>
        <taxon>Diptera</taxon>
        <taxon>Nematocera</taxon>
        <taxon>Chironomoidea</taxon>
        <taxon>Chironomidae</taxon>
        <taxon>Chironominae</taxon>
        <taxon>Chironomus</taxon>
    </lineage>
</organism>
<evidence type="ECO:0000259" key="5">
    <source>
        <dbReference type="PROSITE" id="PS50222"/>
    </source>
</evidence>
<keyword evidence="9" id="KW-1185">Reference proteome</keyword>
<dbReference type="InterPro" id="IPR018200">
    <property type="entry name" value="USP_CS"/>
</dbReference>
<evidence type="ECO:0000256" key="2">
    <source>
        <dbReference type="ARBA" id="ARBA00012759"/>
    </source>
</evidence>
<dbReference type="Gene3D" id="3.10.20.90">
    <property type="entry name" value="Phosphatidylinositol 3-kinase Catalytic Subunit, Chain A, domain 1"/>
    <property type="match status" value="1"/>
</dbReference>